<comment type="similarity">
    <text evidence="1">Belongs to the universal ribosomal protein uL3 family.</text>
</comment>
<dbReference type="STRING" id="478820.A0A196SDW6"/>
<dbReference type="Pfam" id="PF00297">
    <property type="entry name" value="Ribosomal_L3"/>
    <property type="match status" value="1"/>
</dbReference>
<evidence type="ECO:0000313" key="5">
    <source>
        <dbReference type="Proteomes" id="UP000078348"/>
    </source>
</evidence>
<evidence type="ECO:0000256" key="2">
    <source>
        <dbReference type="ARBA" id="ARBA00022980"/>
    </source>
</evidence>
<keyword evidence="5" id="KW-1185">Reference proteome</keyword>
<dbReference type="GO" id="GO:0022625">
    <property type="term" value="C:cytosolic large ribosomal subunit"/>
    <property type="evidence" value="ECO:0007669"/>
    <property type="project" value="TreeGrafter"/>
</dbReference>
<evidence type="ECO:0000256" key="3">
    <source>
        <dbReference type="ARBA" id="ARBA00023274"/>
    </source>
</evidence>
<keyword evidence="2 4" id="KW-0689">Ribosomal protein</keyword>
<dbReference type="GO" id="GO:0006412">
    <property type="term" value="P:translation"/>
    <property type="evidence" value="ECO:0007669"/>
    <property type="project" value="InterPro"/>
</dbReference>
<dbReference type="GO" id="GO:0003723">
    <property type="term" value="F:RNA binding"/>
    <property type="evidence" value="ECO:0007669"/>
    <property type="project" value="TreeGrafter"/>
</dbReference>
<dbReference type="EMBL" id="LXWW01000163">
    <property type="protein sequence ID" value="OAO15198.1"/>
    <property type="molecule type" value="Genomic_DNA"/>
</dbReference>
<accession>A0A196SDW6</accession>
<protein>
    <submittedName>
        <fullName evidence="4">60S ribosomal protein L3</fullName>
    </submittedName>
</protein>
<name>A0A196SDW6_BLAHN</name>
<evidence type="ECO:0000256" key="1">
    <source>
        <dbReference type="ARBA" id="ARBA00006540"/>
    </source>
</evidence>
<dbReference type="OrthoDB" id="1611972at2759"/>
<comment type="caution">
    <text evidence="4">The sequence shown here is derived from an EMBL/GenBank/DDBJ whole genome shotgun (WGS) entry which is preliminary data.</text>
</comment>
<dbReference type="InterPro" id="IPR045077">
    <property type="entry name" value="L3_arc_euk"/>
</dbReference>
<dbReference type="PANTHER" id="PTHR11363:SF5">
    <property type="entry name" value="LARGE RIBOSOMAL SUBUNIT PROTEIN UL3"/>
    <property type="match status" value="1"/>
</dbReference>
<reference evidence="4 5" key="1">
    <citation type="submission" date="2016-05" db="EMBL/GenBank/DDBJ databases">
        <title>Nuclear genome of Blastocystis sp. subtype 1 NandII.</title>
        <authorList>
            <person name="Gentekaki E."/>
            <person name="Curtis B."/>
            <person name="Stairs C."/>
            <person name="Eme L."/>
            <person name="Herman E."/>
            <person name="Klimes V."/>
            <person name="Arias M.C."/>
            <person name="Elias M."/>
            <person name="Hilliou F."/>
            <person name="Klute M."/>
            <person name="Malik S.-B."/>
            <person name="Pightling A."/>
            <person name="Rachubinski R."/>
            <person name="Salas D."/>
            <person name="Schlacht A."/>
            <person name="Suga H."/>
            <person name="Archibald J."/>
            <person name="Ball S.G."/>
            <person name="Clark G."/>
            <person name="Dacks J."/>
            <person name="Van Der Giezen M."/>
            <person name="Tsaousis A."/>
            <person name="Roger A."/>
        </authorList>
    </citation>
    <scope>NUCLEOTIDE SEQUENCE [LARGE SCALE GENOMIC DNA]</scope>
    <source>
        <strain evidence="5">ATCC 50177 / NandII</strain>
    </source>
</reference>
<dbReference type="PANTHER" id="PTHR11363">
    <property type="entry name" value="60S RIBOSOMAL PROTEIN L3-RELATED"/>
    <property type="match status" value="1"/>
</dbReference>
<dbReference type="InterPro" id="IPR009000">
    <property type="entry name" value="Transl_B-barrel_sf"/>
</dbReference>
<proteinExistence type="inferred from homology"/>
<dbReference type="Proteomes" id="UP000078348">
    <property type="component" value="Unassembled WGS sequence"/>
</dbReference>
<dbReference type="InterPro" id="IPR000597">
    <property type="entry name" value="Ribosomal_uL3"/>
</dbReference>
<feature type="non-terminal residue" evidence="4">
    <location>
        <position position="1"/>
    </location>
</feature>
<dbReference type="GO" id="GO:0003735">
    <property type="term" value="F:structural constituent of ribosome"/>
    <property type="evidence" value="ECO:0007669"/>
    <property type="project" value="InterPro"/>
</dbReference>
<dbReference type="FunFam" id="2.40.30.10:FF:000351">
    <property type="entry name" value="Ribosomal protein L3"/>
    <property type="match status" value="1"/>
</dbReference>
<organism evidence="4 5">
    <name type="scientific">Blastocystis sp. subtype 1 (strain ATCC 50177 / NandII)</name>
    <dbReference type="NCBI Taxonomy" id="478820"/>
    <lineage>
        <taxon>Eukaryota</taxon>
        <taxon>Sar</taxon>
        <taxon>Stramenopiles</taxon>
        <taxon>Bigyra</taxon>
        <taxon>Opalozoa</taxon>
        <taxon>Opalinata</taxon>
        <taxon>Blastocystidae</taxon>
        <taxon>Blastocystis</taxon>
    </lineage>
</organism>
<dbReference type="Gene3D" id="2.40.30.10">
    <property type="entry name" value="Translation factors"/>
    <property type="match status" value="1"/>
</dbReference>
<dbReference type="SUPFAM" id="SSF50447">
    <property type="entry name" value="Translation proteins"/>
    <property type="match status" value="1"/>
</dbReference>
<keyword evidence="3" id="KW-0687">Ribonucleoprotein</keyword>
<dbReference type="AlphaFoldDB" id="A0A196SDW6"/>
<gene>
    <name evidence="4" type="ORF">AV274_3092</name>
</gene>
<sequence>DVIGVTKGKGYEGVTTRWGTTRLPRKTHRGLRKVACVGAWHPSRLHFTVPRAGQNGYHHRTMINKKIYRLGAAGDAKSASTESDLTEKSITPMGGFPHYGVVNNDWVMLKGSVIGTRKRVLTLRKSLINHTRRAALENITLSFIDTSSKFGHGRFQTSNEKAKFYGTLKN</sequence>
<evidence type="ECO:0000313" key="4">
    <source>
        <dbReference type="EMBL" id="OAO15198.1"/>
    </source>
</evidence>